<evidence type="ECO:0000313" key="3">
    <source>
        <dbReference type="Proteomes" id="UP000834106"/>
    </source>
</evidence>
<dbReference type="Gene3D" id="3.30.40.10">
    <property type="entry name" value="Zinc/RING finger domain, C3HC4 (zinc finger)"/>
    <property type="match status" value="1"/>
</dbReference>
<dbReference type="SUPFAM" id="SSF57850">
    <property type="entry name" value="RING/U-box"/>
    <property type="match status" value="1"/>
</dbReference>
<organism evidence="2 3">
    <name type="scientific">Fraxinus pennsylvanica</name>
    <dbReference type="NCBI Taxonomy" id="56036"/>
    <lineage>
        <taxon>Eukaryota</taxon>
        <taxon>Viridiplantae</taxon>
        <taxon>Streptophyta</taxon>
        <taxon>Embryophyta</taxon>
        <taxon>Tracheophyta</taxon>
        <taxon>Spermatophyta</taxon>
        <taxon>Magnoliopsida</taxon>
        <taxon>eudicotyledons</taxon>
        <taxon>Gunneridae</taxon>
        <taxon>Pentapetalae</taxon>
        <taxon>asterids</taxon>
        <taxon>lamiids</taxon>
        <taxon>Lamiales</taxon>
        <taxon>Oleaceae</taxon>
        <taxon>Oleeae</taxon>
        <taxon>Fraxinus</taxon>
    </lineage>
</organism>
<evidence type="ECO:0008006" key="4">
    <source>
        <dbReference type="Google" id="ProtNLM"/>
    </source>
</evidence>
<gene>
    <name evidence="2" type="ORF">FPE_LOCUS5236</name>
</gene>
<protein>
    <recommendedName>
        <fullName evidence="4">RING-type domain-containing protein</fullName>
    </recommendedName>
</protein>
<dbReference type="EMBL" id="OU503038">
    <property type="protein sequence ID" value="CAI9757806.1"/>
    <property type="molecule type" value="Genomic_DNA"/>
</dbReference>
<sequence length="120" mass="14249">MTNDCSLIQEDYIHDDIDIDMDLDAMEQLQRCLEEEAREEVVNVNVDNSTLEEDHNEKEDSDMDEDMELYVDDMSHVDEYIEGQNIGELDCEHKFHQNCMRKRFMQKNIRPMCKRTGLAI</sequence>
<keyword evidence="3" id="KW-1185">Reference proteome</keyword>
<dbReference type="Proteomes" id="UP000834106">
    <property type="component" value="Chromosome 3"/>
</dbReference>
<evidence type="ECO:0000313" key="2">
    <source>
        <dbReference type="EMBL" id="CAI9757806.1"/>
    </source>
</evidence>
<accession>A0AAD1YXA7</accession>
<reference evidence="2" key="1">
    <citation type="submission" date="2023-05" db="EMBL/GenBank/DDBJ databases">
        <authorList>
            <person name="Huff M."/>
        </authorList>
    </citation>
    <scope>NUCLEOTIDE SEQUENCE</scope>
</reference>
<feature type="region of interest" description="Disordered" evidence="1">
    <location>
        <begin position="44"/>
        <end position="64"/>
    </location>
</feature>
<dbReference type="InterPro" id="IPR013083">
    <property type="entry name" value="Znf_RING/FYVE/PHD"/>
</dbReference>
<name>A0AAD1YXA7_9LAMI</name>
<proteinExistence type="predicted"/>
<evidence type="ECO:0000256" key="1">
    <source>
        <dbReference type="SAM" id="MobiDB-lite"/>
    </source>
</evidence>
<dbReference type="AlphaFoldDB" id="A0AAD1YXA7"/>